<keyword evidence="2" id="KW-1185">Reference proteome</keyword>
<dbReference type="RefSeq" id="WP_013883371.1">
    <property type="nucleotide sequence ID" value="NC_015671.1"/>
</dbReference>
<dbReference type="EMBL" id="CP002665">
    <property type="protein sequence ID" value="AEI11852.1"/>
    <property type="molecule type" value="Genomic_DNA"/>
</dbReference>
<dbReference type="HOGENOM" id="CLU_1737257_0_0_11"/>
<protein>
    <submittedName>
        <fullName evidence="1">Uncharacterized protein</fullName>
    </submittedName>
</protein>
<dbReference type="AlphaFoldDB" id="F8A2Z7"/>
<evidence type="ECO:0000313" key="2">
    <source>
        <dbReference type="Proteomes" id="UP000000485"/>
    </source>
</evidence>
<gene>
    <name evidence="1" type="ordered locus">Celgi_1333</name>
</gene>
<sequence>MKPLLSSVLHEAAERVLDYDGPAAPLNLDALVDTLEHAAVLAAEHEYSAAHGSVRSDFHRDGATVYPPLIKLLAQVATLPVPLVVPALEPADAEEPWLAANVCAMAVCPCGFRAWLTAGPAGEDPDVEERRVHDEQVAAHFNACTFEVSA</sequence>
<name>F8A2Z7_CELGA</name>
<dbReference type="STRING" id="593907.Celgi_1333"/>
<dbReference type="KEGG" id="cga:Celgi_1333"/>
<dbReference type="Proteomes" id="UP000000485">
    <property type="component" value="Chromosome"/>
</dbReference>
<accession>F8A2Z7</accession>
<reference evidence="2" key="1">
    <citation type="submission" date="2011-04" db="EMBL/GenBank/DDBJ databases">
        <title>Complete sequence of Cellvibrio gilvus ATCC 13127.</title>
        <authorList>
            <person name="Lucas S."/>
            <person name="Han J."/>
            <person name="Lapidus A."/>
            <person name="Cheng J.-F."/>
            <person name="Goodwin L."/>
            <person name="Pitluck S."/>
            <person name="Peters L."/>
            <person name="Munk A."/>
            <person name="Detter J.C."/>
            <person name="Han C."/>
            <person name="Tapia R."/>
            <person name="Land M."/>
            <person name="Hauser L."/>
            <person name="Kyrpides N."/>
            <person name="Ivanova N."/>
            <person name="Ovchinnikova G."/>
            <person name="Pagani I."/>
            <person name="Mead D."/>
            <person name="Brumm P."/>
            <person name="Woyke T."/>
        </authorList>
    </citation>
    <scope>NUCLEOTIDE SEQUENCE [LARGE SCALE GENOMIC DNA]</scope>
    <source>
        <strain evidence="2">ATCC 13127 / NRRL B-14078</strain>
    </source>
</reference>
<organism evidence="1 2">
    <name type="scientific">Cellulomonas gilvus (strain ATCC 13127 / NRRL B-14078)</name>
    <name type="common">Cellvibrio gilvus</name>
    <dbReference type="NCBI Taxonomy" id="593907"/>
    <lineage>
        <taxon>Bacteria</taxon>
        <taxon>Bacillati</taxon>
        <taxon>Actinomycetota</taxon>
        <taxon>Actinomycetes</taxon>
        <taxon>Micrococcales</taxon>
        <taxon>Cellulomonadaceae</taxon>
        <taxon>Cellulomonas</taxon>
    </lineage>
</organism>
<evidence type="ECO:0000313" key="1">
    <source>
        <dbReference type="EMBL" id="AEI11852.1"/>
    </source>
</evidence>
<proteinExistence type="predicted"/>